<evidence type="ECO:0000256" key="2">
    <source>
        <dbReference type="ARBA" id="ARBA00004141"/>
    </source>
</evidence>
<dbReference type="GO" id="GO:0016024">
    <property type="term" value="P:CDP-diacylglycerol biosynthetic process"/>
    <property type="evidence" value="ECO:0007669"/>
    <property type="project" value="UniProtKB-UniPathway"/>
</dbReference>
<evidence type="ECO:0000256" key="15">
    <source>
        <dbReference type="ARBA" id="ARBA00023264"/>
    </source>
</evidence>
<protein>
    <recommendedName>
        <fullName evidence="6">phosphatidate cytidylyltransferase</fullName>
        <ecNumber evidence="6">2.7.7.41</ecNumber>
    </recommendedName>
    <alternativeName>
        <fullName evidence="16">CDP-diacylglycerol synthase</fullName>
    </alternativeName>
    <alternativeName>
        <fullName evidence="17">CDP-diglyceride pyrophosphorylase</fullName>
    </alternativeName>
    <alternativeName>
        <fullName evidence="18">CDP-diglyceride synthase</fullName>
    </alternativeName>
</protein>
<sequence>MRQQRKKYATEFEHSESENNQPKKKIFSLKTIEAQKQQNWHKFKSFLEKCLIIVGALIIICMGHIYGAIAIILMSTMIYNNVISEKRKEDQSKLASLQWIDWYAYLRDDWIHFHIGWFYSNHFLFEERNIQTDVEEDRLDSDRTDICILFPLLCVPINTLCASIIGITIGYTPLNRNLPSKTIEGYIGGLVLTCIFAFFRELSFAIFEGIQCEIPDLYIKKNMEINFLTEYVGYFKIYASPAQIHSIFLSIFASLLSPFAQFCIIGLKKAFRIQVNEQLDETGSLEEAVNDIFRVQGVLAVNVFIYITQMVFRSAVTLEKVVQYIDQLNNEDKIKLMEIINLSIHNQSTLGV</sequence>
<name>A0A078AA54_STYLE</name>
<feature type="region of interest" description="Disordered" evidence="19">
    <location>
        <begin position="1"/>
        <end position="22"/>
    </location>
</feature>
<evidence type="ECO:0000256" key="8">
    <source>
        <dbReference type="ARBA" id="ARBA00022679"/>
    </source>
</evidence>
<feature type="transmembrane region" description="Helical" evidence="20">
    <location>
        <begin position="244"/>
        <end position="267"/>
    </location>
</feature>
<dbReference type="Proteomes" id="UP000039865">
    <property type="component" value="Unassembled WGS sequence"/>
</dbReference>
<dbReference type="Pfam" id="PF01148">
    <property type="entry name" value="CTP_transf_1"/>
    <property type="match status" value="1"/>
</dbReference>
<keyword evidence="9 20" id="KW-0812">Transmembrane</keyword>
<keyword evidence="8 21" id="KW-0808">Transferase</keyword>
<dbReference type="PANTHER" id="PTHR13773:SF8">
    <property type="entry name" value="PHOSPHATIDATE CYTIDYLYLTRANSFERASE, PHOTORECEPTOR-SPECIFIC"/>
    <property type="match status" value="1"/>
</dbReference>
<evidence type="ECO:0000256" key="3">
    <source>
        <dbReference type="ARBA" id="ARBA00005119"/>
    </source>
</evidence>
<evidence type="ECO:0000256" key="19">
    <source>
        <dbReference type="SAM" id="MobiDB-lite"/>
    </source>
</evidence>
<keyword evidence="14" id="KW-0594">Phospholipid biosynthesis</keyword>
<keyword evidence="7" id="KW-0444">Lipid biosynthesis</keyword>
<feature type="transmembrane region" description="Helical" evidence="20">
    <location>
        <begin position="50"/>
        <end position="79"/>
    </location>
</feature>
<feature type="compositionally biased region" description="Basic and acidic residues" evidence="19">
    <location>
        <begin position="8"/>
        <end position="17"/>
    </location>
</feature>
<dbReference type="AlphaFoldDB" id="A0A078AA54"/>
<evidence type="ECO:0000256" key="13">
    <source>
        <dbReference type="ARBA" id="ARBA00023136"/>
    </source>
</evidence>
<dbReference type="UniPathway" id="UPA00557">
    <property type="reaction ID" value="UER00614"/>
</dbReference>
<evidence type="ECO:0000256" key="5">
    <source>
        <dbReference type="ARBA" id="ARBA00010185"/>
    </source>
</evidence>
<reference evidence="21 22" key="1">
    <citation type="submission" date="2014-06" db="EMBL/GenBank/DDBJ databases">
        <authorList>
            <person name="Swart Estienne"/>
        </authorList>
    </citation>
    <scope>NUCLEOTIDE SEQUENCE [LARGE SCALE GENOMIC DNA]</scope>
    <source>
        <strain evidence="21 22">130c</strain>
    </source>
</reference>
<dbReference type="GO" id="GO:0004605">
    <property type="term" value="F:phosphatidate cytidylyltransferase activity"/>
    <property type="evidence" value="ECO:0007669"/>
    <property type="project" value="UniProtKB-EC"/>
</dbReference>
<feature type="transmembrane region" description="Helical" evidence="20">
    <location>
        <begin position="183"/>
        <end position="199"/>
    </location>
</feature>
<comment type="catalytic activity">
    <reaction evidence="1">
        <text>a 1,2-diacyl-sn-glycero-3-phosphate + CTP + H(+) = a CDP-1,2-diacyl-sn-glycerol + diphosphate</text>
        <dbReference type="Rhea" id="RHEA:16229"/>
        <dbReference type="ChEBI" id="CHEBI:15378"/>
        <dbReference type="ChEBI" id="CHEBI:33019"/>
        <dbReference type="ChEBI" id="CHEBI:37563"/>
        <dbReference type="ChEBI" id="CHEBI:58332"/>
        <dbReference type="ChEBI" id="CHEBI:58608"/>
        <dbReference type="EC" id="2.7.7.41"/>
    </reaction>
</comment>
<organism evidence="21 22">
    <name type="scientific">Stylonychia lemnae</name>
    <name type="common">Ciliate</name>
    <dbReference type="NCBI Taxonomy" id="5949"/>
    <lineage>
        <taxon>Eukaryota</taxon>
        <taxon>Sar</taxon>
        <taxon>Alveolata</taxon>
        <taxon>Ciliophora</taxon>
        <taxon>Intramacronucleata</taxon>
        <taxon>Spirotrichea</taxon>
        <taxon>Stichotrichia</taxon>
        <taxon>Sporadotrichida</taxon>
        <taxon>Oxytrichidae</taxon>
        <taxon>Stylonychinae</taxon>
        <taxon>Stylonychia</taxon>
    </lineage>
</organism>
<keyword evidence="13 20" id="KW-0472">Membrane</keyword>
<comment type="similarity">
    <text evidence="5">Belongs to the CDS family.</text>
</comment>
<evidence type="ECO:0000256" key="7">
    <source>
        <dbReference type="ARBA" id="ARBA00022516"/>
    </source>
</evidence>
<comment type="pathway">
    <text evidence="3">Phospholipid metabolism; CDP-diacylglycerol biosynthesis; CDP-diacylglycerol from sn-glycerol 3-phosphate: step 3/3.</text>
</comment>
<dbReference type="OrthoDB" id="10260889at2759"/>
<evidence type="ECO:0000313" key="21">
    <source>
        <dbReference type="EMBL" id="CDW79160.1"/>
    </source>
</evidence>
<evidence type="ECO:0000256" key="9">
    <source>
        <dbReference type="ARBA" id="ARBA00022692"/>
    </source>
</evidence>
<proteinExistence type="inferred from homology"/>
<evidence type="ECO:0000256" key="18">
    <source>
        <dbReference type="ARBA" id="ARBA00033406"/>
    </source>
</evidence>
<evidence type="ECO:0000256" key="10">
    <source>
        <dbReference type="ARBA" id="ARBA00022695"/>
    </source>
</evidence>
<dbReference type="InterPro" id="IPR016720">
    <property type="entry name" value="PC_Trfase_euk"/>
</dbReference>
<feature type="transmembrane region" description="Helical" evidence="20">
    <location>
        <begin position="148"/>
        <end position="171"/>
    </location>
</feature>
<dbReference type="EMBL" id="CCKQ01007744">
    <property type="protein sequence ID" value="CDW79160.1"/>
    <property type="molecule type" value="Genomic_DNA"/>
</dbReference>
<dbReference type="InParanoid" id="A0A078AA54"/>
<keyword evidence="12" id="KW-0443">Lipid metabolism</keyword>
<comment type="pathway">
    <text evidence="4">Lipid metabolism.</text>
</comment>
<evidence type="ECO:0000256" key="20">
    <source>
        <dbReference type="SAM" id="Phobius"/>
    </source>
</evidence>
<keyword evidence="22" id="KW-1185">Reference proteome</keyword>
<keyword evidence="10 21" id="KW-0548">Nucleotidyltransferase</keyword>
<evidence type="ECO:0000256" key="11">
    <source>
        <dbReference type="ARBA" id="ARBA00022989"/>
    </source>
</evidence>
<evidence type="ECO:0000256" key="1">
    <source>
        <dbReference type="ARBA" id="ARBA00001698"/>
    </source>
</evidence>
<evidence type="ECO:0000256" key="6">
    <source>
        <dbReference type="ARBA" id="ARBA00012487"/>
    </source>
</evidence>
<gene>
    <name evidence="21" type="primary">Contig8245.g8789</name>
    <name evidence="21" type="ORF">STYLEM_8146</name>
</gene>
<evidence type="ECO:0000256" key="14">
    <source>
        <dbReference type="ARBA" id="ARBA00023209"/>
    </source>
</evidence>
<keyword evidence="15" id="KW-1208">Phospholipid metabolism</keyword>
<dbReference type="GO" id="GO:0005789">
    <property type="term" value="C:endoplasmic reticulum membrane"/>
    <property type="evidence" value="ECO:0007669"/>
    <property type="project" value="TreeGrafter"/>
</dbReference>
<evidence type="ECO:0000256" key="4">
    <source>
        <dbReference type="ARBA" id="ARBA00005189"/>
    </source>
</evidence>
<evidence type="ECO:0000256" key="17">
    <source>
        <dbReference type="ARBA" id="ARBA00032396"/>
    </source>
</evidence>
<dbReference type="PANTHER" id="PTHR13773">
    <property type="entry name" value="PHOSPHATIDATE CYTIDYLYLTRANSFERASE"/>
    <property type="match status" value="1"/>
</dbReference>
<accession>A0A078AA54</accession>
<dbReference type="EC" id="2.7.7.41" evidence="6"/>
<evidence type="ECO:0000256" key="12">
    <source>
        <dbReference type="ARBA" id="ARBA00023098"/>
    </source>
</evidence>
<keyword evidence="11 20" id="KW-1133">Transmembrane helix</keyword>
<evidence type="ECO:0000256" key="16">
    <source>
        <dbReference type="ARBA" id="ARBA00029893"/>
    </source>
</evidence>
<evidence type="ECO:0000313" key="22">
    <source>
        <dbReference type="Proteomes" id="UP000039865"/>
    </source>
</evidence>
<comment type="subcellular location">
    <subcellularLocation>
        <location evidence="2">Membrane</location>
        <topology evidence="2">Multi-pass membrane protein</topology>
    </subcellularLocation>
</comment>